<sequence>MFNQTDWGQPRPRHQYTYHPRPLPGQKGVLVYSGPLNMTAAVQGYGAYGSAGYGYGYGAVAPHGAAIGGATTVYRRVSVPGAPLALAAYPASTAYVATAAATSTETKGTVAAATTTTTTTTVPAHVAYVHAAATPTRLPEAYHTANYSTRLKAVPAVPTVEDIRLENRRVATERGAYKARPIKPADALPDDMFWCREKDGEWHCRPYYQIENECYPGRWKMDAEHGFLVFHRE</sequence>
<keyword evidence="2" id="KW-1185">Reference proteome</keyword>
<dbReference type="PANTHER" id="PTHR28002:SF1">
    <property type="entry name" value="MIOREX COMPLEX COMPONENT 11"/>
    <property type="match status" value="1"/>
</dbReference>
<dbReference type="AlphaFoldDB" id="A0A6A6JUJ6"/>
<dbReference type="OrthoDB" id="5194044at2759"/>
<dbReference type="GeneID" id="54546095"/>
<dbReference type="Proteomes" id="UP000800097">
    <property type="component" value="Unassembled WGS sequence"/>
</dbReference>
<evidence type="ECO:0000313" key="1">
    <source>
        <dbReference type="EMBL" id="KAF2279894.1"/>
    </source>
</evidence>
<dbReference type="PANTHER" id="PTHR28002">
    <property type="entry name" value="MIOREX COMPLEX COMPONENT 11"/>
    <property type="match status" value="1"/>
</dbReference>
<evidence type="ECO:0000313" key="2">
    <source>
        <dbReference type="Proteomes" id="UP000800097"/>
    </source>
</evidence>
<accession>A0A6A6JUJ6</accession>
<organism evidence="1 2">
    <name type="scientific">Westerdykella ornata</name>
    <dbReference type="NCBI Taxonomy" id="318751"/>
    <lineage>
        <taxon>Eukaryota</taxon>
        <taxon>Fungi</taxon>
        <taxon>Dikarya</taxon>
        <taxon>Ascomycota</taxon>
        <taxon>Pezizomycotina</taxon>
        <taxon>Dothideomycetes</taxon>
        <taxon>Pleosporomycetidae</taxon>
        <taxon>Pleosporales</taxon>
        <taxon>Sporormiaceae</taxon>
        <taxon>Westerdykella</taxon>
    </lineage>
</organism>
<protein>
    <submittedName>
        <fullName evidence="1">Uncharacterized protein</fullName>
    </submittedName>
</protein>
<dbReference type="EMBL" id="ML986485">
    <property type="protein sequence ID" value="KAF2279894.1"/>
    <property type="molecule type" value="Genomic_DNA"/>
</dbReference>
<name>A0A6A6JUJ6_WESOR</name>
<proteinExistence type="predicted"/>
<reference evidence="1" key="1">
    <citation type="journal article" date="2020" name="Stud. Mycol.">
        <title>101 Dothideomycetes genomes: a test case for predicting lifestyles and emergence of pathogens.</title>
        <authorList>
            <person name="Haridas S."/>
            <person name="Albert R."/>
            <person name="Binder M."/>
            <person name="Bloem J."/>
            <person name="Labutti K."/>
            <person name="Salamov A."/>
            <person name="Andreopoulos B."/>
            <person name="Baker S."/>
            <person name="Barry K."/>
            <person name="Bills G."/>
            <person name="Bluhm B."/>
            <person name="Cannon C."/>
            <person name="Castanera R."/>
            <person name="Culley D."/>
            <person name="Daum C."/>
            <person name="Ezra D."/>
            <person name="Gonzalez J."/>
            <person name="Henrissat B."/>
            <person name="Kuo A."/>
            <person name="Liang C."/>
            <person name="Lipzen A."/>
            <person name="Lutzoni F."/>
            <person name="Magnuson J."/>
            <person name="Mondo S."/>
            <person name="Nolan M."/>
            <person name="Ohm R."/>
            <person name="Pangilinan J."/>
            <person name="Park H.-J."/>
            <person name="Ramirez L."/>
            <person name="Alfaro M."/>
            <person name="Sun H."/>
            <person name="Tritt A."/>
            <person name="Yoshinaga Y."/>
            <person name="Zwiers L.-H."/>
            <person name="Turgeon B."/>
            <person name="Goodwin S."/>
            <person name="Spatafora J."/>
            <person name="Crous P."/>
            <person name="Grigoriev I."/>
        </authorList>
    </citation>
    <scope>NUCLEOTIDE SEQUENCE</scope>
    <source>
        <strain evidence="1">CBS 379.55</strain>
    </source>
</reference>
<gene>
    <name evidence="1" type="ORF">EI97DRAFT_104924</name>
</gene>
<dbReference type="InterPro" id="IPR018811">
    <property type="entry name" value="MRX11"/>
</dbReference>
<dbReference type="RefSeq" id="XP_033657433.1">
    <property type="nucleotide sequence ID" value="XM_033792920.1"/>
</dbReference>
<dbReference type="GO" id="GO:0005739">
    <property type="term" value="C:mitochondrion"/>
    <property type="evidence" value="ECO:0007669"/>
    <property type="project" value="TreeGrafter"/>
</dbReference>